<comment type="catalytic activity">
    <reaction evidence="19">
        <text>L-threonyl-[protein] + ATP = O-phospho-L-threonyl-[protein] + ADP + H(+)</text>
        <dbReference type="Rhea" id="RHEA:46608"/>
        <dbReference type="Rhea" id="RHEA-COMP:11060"/>
        <dbReference type="Rhea" id="RHEA-COMP:11605"/>
        <dbReference type="ChEBI" id="CHEBI:15378"/>
        <dbReference type="ChEBI" id="CHEBI:30013"/>
        <dbReference type="ChEBI" id="CHEBI:30616"/>
        <dbReference type="ChEBI" id="CHEBI:61977"/>
        <dbReference type="ChEBI" id="CHEBI:456216"/>
        <dbReference type="EC" id="2.7.11.1"/>
    </reaction>
</comment>
<keyword evidence="12 21" id="KW-0547">Nucleotide-binding</keyword>
<dbReference type="Pfam" id="PF00560">
    <property type="entry name" value="LRR_1"/>
    <property type="match status" value="3"/>
</dbReference>
<evidence type="ECO:0000256" key="14">
    <source>
        <dbReference type="ARBA" id="ARBA00022840"/>
    </source>
</evidence>
<keyword evidence="13 24" id="KW-0418">Kinase</keyword>
<dbReference type="PROSITE" id="PS00108">
    <property type="entry name" value="PROTEIN_KINASE_ST"/>
    <property type="match status" value="1"/>
</dbReference>
<dbReference type="FunFam" id="3.30.200.20:FF:000432">
    <property type="entry name" value="LRR receptor-like serine/threonine-protein kinase EFR"/>
    <property type="match status" value="1"/>
</dbReference>
<dbReference type="InterPro" id="IPR017441">
    <property type="entry name" value="Protein_kinase_ATP_BS"/>
</dbReference>
<keyword evidence="14 21" id="KW-0067">ATP-binding</keyword>
<evidence type="ECO:0000256" key="9">
    <source>
        <dbReference type="ARBA" id="ARBA00022692"/>
    </source>
</evidence>
<dbReference type="OrthoDB" id="1672915at2759"/>
<dbReference type="GO" id="GO:0005524">
    <property type="term" value="F:ATP binding"/>
    <property type="evidence" value="ECO:0007669"/>
    <property type="project" value="UniProtKB-UniRule"/>
</dbReference>
<dbReference type="AlphaFoldDB" id="A0A8S0V606"/>
<evidence type="ECO:0000256" key="22">
    <source>
        <dbReference type="SAM" id="Phobius"/>
    </source>
</evidence>
<dbReference type="GO" id="GO:0005886">
    <property type="term" value="C:plasma membrane"/>
    <property type="evidence" value="ECO:0007669"/>
    <property type="project" value="UniProtKB-SubCell"/>
</dbReference>
<dbReference type="FunFam" id="3.80.10.10:FF:000383">
    <property type="entry name" value="Leucine-rich repeat receptor protein kinase EMS1"/>
    <property type="match status" value="1"/>
</dbReference>
<dbReference type="Gramene" id="OE9A099105T1">
    <property type="protein sequence ID" value="OE9A099105C1"/>
    <property type="gene ID" value="OE9A099105"/>
</dbReference>
<evidence type="ECO:0000256" key="3">
    <source>
        <dbReference type="ARBA" id="ARBA00012513"/>
    </source>
</evidence>
<evidence type="ECO:0000256" key="8">
    <source>
        <dbReference type="ARBA" id="ARBA00022679"/>
    </source>
</evidence>
<accession>A0A8S0V606</accession>
<evidence type="ECO:0000256" key="1">
    <source>
        <dbReference type="ARBA" id="ARBA00004162"/>
    </source>
</evidence>
<gene>
    <name evidence="24" type="ORF">OLEA9_A099105</name>
</gene>
<organism evidence="24 25">
    <name type="scientific">Olea europaea subsp. europaea</name>
    <dbReference type="NCBI Taxonomy" id="158383"/>
    <lineage>
        <taxon>Eukaryota</taxon>
        <taxon>Viridiplantae</taxon>
        <taxon>Streptophyta</taxon>
        <taxon>Embryophyta</taxon>
        <taxon>Tracheophyta</taxon>
        <taxon>Spermatophyta</taxon>
        <taxon>Magnoliopsida</taxon>
        <taxon>eudicotyledons</taxon>
        <taxon>Gunneridae</taxon>
        <taxon>Pentapetalae</taxon>
        <taxon>asterids</taxon>
        <taxon>lamiids</taxon>
        <taxon>Lamiales</taxon>
        <taxon>Oleaceae</taxon>
        <taxon>Oleeae</taxon>
        <taxon>Olea</taxon>
    </lineage>
</organism>
<keyword evidence="11" id="KW-0677">Repeat</keyword>
<keyword evidence="6" id="KW-0597">Phosphoprotein</keyword>
<comment type="similarity">
    <text evidence="2">Belongs to the RLP family.</text>
</comment>
<dbReference type="InterPro" id="IPR000719">
    <property type="entry name" value="Prot_kinase_dom"/>
</dbReference>
<dbReference type="Gene3D" id="3.80.10.10">
    <property type="entry name" value="Ribonuclease Inhibitor"/>
    <property type="match status" value="1"/>
</dbReference>
<evidence type="ECO:0000256" key="2">
    <source>
        <dbReference type="ARBA" id="ARBA00009592"/>
    </source>
</evidence>
<dbReference type="PROSITE" id="PS51450">
    <property type="entry name" value="LRR"/>
    <property type="match status" value="1"/>
</dbReference>
<feature type="binding site" evidence="21">
    <location>
        <position position="332"/>
    </location>
    <ligand>
        <name>ATP</name>
        <dbReference type="ChEBI" id="CHEBI:30616"/>
    </ligand>
</feature>
<evidence type="ECO:0000256" key="10">
    <source>
        <dbReference type="ARBA" id="ARBA00022729"/>
    </source>
</evidence>
<dbReference type="Gene3D" id="3.30.200.20">
    <property type="entry name" value="Phosphorylase Kinase, domain 1"/>
    <property type="match status" value="1"/>
</dbReference>
<proteinExistence type="inferred from homology"/>
<dbReference type="Proteomes" id="UP000594638">
    <property type="component" value="Unassembled WGS sequence"/>
</dbReference>
<evidence type="ECO:0000259" key="23">
    <source>
        <dbReference type="PROSITE" id="PS50011"/>
    </source>
</evidence>
<keyword evidence="18" id="KW-0325">Glycoprotein</keyword>
<reference evidence="24 25" key="1">
    <citation type="submission" date="2019-12" db="EMBL/GenBank/DDBJ databases">
        <authorList>
            <person name="Alioto T."/>
            <person name="Alioto T."/>
            <person name="Gomez Garrido J."/>
        </authorList>
    </citation>
    <scope>NUCLEOTIDE SEQUENCE [LARGE SCALE GENOMIC DNA]</scope>
</reference>
<evidence type="ECO:0000256" key="6">
    <source>
        <dbReference type="ARBA" id="ARBA00022553"/>
    </source>
</evidence>
<evidence type="ECO:0000256" key="20">
    <source>
        <dbReference type="ARBA" id="ARBA00048679"/>
    </source>
</evidence>
<evidence type="ECO:0000313" key="25">
    <source>
        <dbReference type="Proteomes" id="UP000594638"/>
    </source>
</evidence>
<keyword evidence="4" id="KW-1003">Cell membrane</keyword>
<feature type="transmembrane region" description="Helical" evidence="22">
    <location>
        <begin position="248"/>
        <end position="270"/>
    </location>
</feature>
<dbReference type="InterPro" id="IPR001245">
    <property type="entry name" value="Ser-Thr/Tyr_kinase_cat_dom"/>
</dbReference>
<keyword evidence="5" id="KW-0723">Serine/threonine-protein kinase</keyword>
<keyword evidence="8" id="KW-0808">Transferase</keyword>
<keyword evidence="17 24" id="KW-0675">Receptor</keyword>
<dbReference type="PANTHER" id="PTHR27008:SF611">
    <property type="entry name" value="RECEPTOR KINASE"/>
    <property type="match status" value="1"/>
</dbReference>
<evidence type="ECO:0000256" key="21">
    <source>
        <dbReference type="PROSITE-ProRule" id="PRU10141"/>
    </source>
</evidence>
<evidence type="ECO:0000256" key="16">
    <source>
        <dbReference type="ARBA" id="ARBA00023136"/>
    </source>
</evidence>
<evidence type="ECO:0000256" key="19">
    <source>
        <dbReference type="ARBA" id="ARBA00047899"/>
    </source>
</evidence>
<dbReference type="FunFam" id="1.10.510.10:FF:000358">
    <property type="entry name" value="Putative leucine-rich repeat receptor-like serine/threonine-protein kinase"/>
    <property type="match status" value="1"/>
</dbReference>
<keyword evidence="10" id="KW-0732">Signal</keyword>
<feature type="domain" description="Protein kinase" evidence="23">
    <location>
        <begin position="303"/>
        <end position="611"/>
    </location>
</feature>
<keyword evidence="25" id="KW-1185">Reference proteome</keyword>
<keyword evidence="7" id="KW-0433">Leucine-rich repeat</keyword>
<evidence type="ECO:0000256" key="4">
    <source>
        <dbReference type="ARBA" id="ARBA00022475"/>
    </source>
</evidence>
<dbReference type="SUPFAM" id="SSF52058">
    <property type="entry name" value="L domain-like"/>
    <property type="match status" value="1"/>
</dbReference>
<evidence type="ECO:0000256" key="11">
    <source>
        <dbReference type="ARBA" id="ARBA00022737"/>
    </source>
</evidence>
<dbReference type="InterPro" id="IPR011009">
    <property type="entry name" value="Kinase-like_dom_sf"/>
</dbReference>
<dbReference type="EC" id="2.7.11.1" evidence="3"/>
<dbReference type="SMART" id="SM00220">
    <property type="entry name" value="S_TKc"/>
    <property type="match status" value="1"/>
</dbReference>
<dbReference type="InterPro" id="IPR051809">
    <property type="entry name" value="Plant_receptor-like_S/T_kinase"/>
</dbReference>
<keyword evidence="16 22" id="KW-0472">Membrane</keyword>
<evidence type="ECO:0000256" key="15">
    <source>
        <dbReference type="ARBA" id="ARBA00022989"/>
    </source>
</evidence>
<dbReference type="FunFam" id="3.80.10.10:FF:000111">
    <property type="entry name" value="LRR receptor-like serine/threonine-protein kinase ERECTA"/>
    <property type="match status" value="1"/>
</dbReference>
<evidence type="ECO:0000256" key="18">
    <source>
        <dbReference type="ARBA" id="ARBA00023180"/>
    </source>
</evidence>
<dbReference type="SUPFAM" id="SSF56112">
    <property type="entry name" value="Protein kinase-like (PK-like)"/>
    <property type="match status" value="1"/>
</dbReference>
<keyword evidence="15 22" id="KW-1133">Transmembrane helix</keyword>
<evidence type="ECO:0000256" key="12">
    <source>
        <dbReference type="ARBA" id="ARBA00022741"/>
    </source>
</evidence>
<evidence type="ECO:0000256" key="5">
    <source>
        <dbReference type="ARBA" id="ARBA00022527"/>
    </source>
</evidence>
<name>A0A8S0V606_OLEEU</name>
<dbReference type="Pfam" id="PF13855">
    <property type="entry name" value="LRR_8"/>
    <property type="match status" value="1"/>
</dbReference>
<protein>
    <recommendedName>
        <fullName evidence="3">non-specific serine/threonine protein kinase</fullName>
        <ecNumber evidence="3">2.7.11.1</ecNumber>
    </recommendedName>
</protein>
<dbReference type="InterPro" id="IPR032675">
    <property type="entry name" value="LRR_dom_sf"/>
</dbReference>
<dbReference type="PROSITE" id="PS00107">
    <property type="entry name" value="PROTEIN_KINASE_ATP"/>
    <property type="match status" value="1"/>
</dbReference>
<comment type="subcellular location">
    <subcellularLocation>
        <location evidence="1">Cell membrane</location>
        <topology evidence="1">Single-pass membrane protein</topology>
    </subcellularLocation>
</comment>
<dbReference type="Pfam" id="PF07714">
    <property type="entry name" value="PK_Tyr_Ser-Thr"/>
    <property type="match status" value="1"/>
</dbReference>
<evidence type="ECO:0000256" key="17">
    <source>
        <dbReference type="ARBA" id="ARBA00023170"/>
    </source>
</evidence>
<dbReference type="PANTHER" id="PTHR27008">
    <property type="entry name" value="OS04G0122200 PROTEIN"/>
    <property type="match status" value="1"/>
</dbReference>
<comment type="caution">
    <text evidence="24">The sequence shown here is derived from an EMBL/GenBank/DDBJ whole genome shotgun (WGS) entry which is preliminary data.</text>
</comment>
<evidence type="ECO:0000256" key="7">
    <source>
        <dbReference type="ARBA" id="ARBA00022614"/>
    </source>
</evidence>
<dbReference type="PROSITE" id="PS50011">
    <property type="entry name" value="PROTEIN_KINASE_DOM"/>
    <property type="match status" value="1"/>
</dbReference>
<sequence>MNSNYLNGTIPATFGMLPNLGALFLSSNQLTGKIPPALGNITGLINLFLSDNRLEGSIPSVLANCRQLAILFVSHNNLTGSIPKELMELPSLWAFNVSYNSMTGSLPENVGNLTYLLETDLSYNNFSGVIPRTIGNCLSLNILYLQGNLFKGDIPYLAGLQNLNYLDLSRNNLSGNIPHFLENLPSFFYLNLSFNNLEGELPVKGVFTNLSAIDVRGNPELCGGIQELHLQPCSRQEPKKAHREHFKLILVVVIVASFVALLLFLLLICWMKRSKKQTQAVSTTLNFYPKISYEELLNATGGFSSENIIGSGSFGIVFKGILSISGLVVAVKVLNHQRKGASRSFIAECQALRNIRHRHLVKIITACSTSDFQGNDFKALVYQFMPNGSLEKWLPPEEELEQNSLNILQRISIATDVASALSYLHHQCQTPLVHCDLKPLNVLLDNDMTAHVGDFGLAQLLPKFNTREDINQFSSLGIKETIGYTAPEYGMGERVSIMGDVYSFGILLLEIFTGKKPTDKLFQENLNLHHFVKITLPDRAMDILDNSALCEEATRKAKTWHEGWKNLTMEQQECLICVLQIGVACSVDLPQHRMSMRQVDRELSMIRDSFLGPRFNEEKKLSLSNRSIEYVEAI</sequence>
<dbReference type="EMBL" id="CACTIH010009180">
    <property type="protein sequence ID" value="CAA3026850.1"/>
    <property type="molecule type" value="Genomic_DNA"/>
</dbReference>
<dbReference type="InterPro" id="IPR008271">
    <property type="entry name" value="Ser/Thr_kinase_AS"/>
</dbReference>
<keyword evidence="9 22" id="KW-0812">Transmembrane</keyword>
<evidence type="ECO:0000256" key="13">
    <source>
        <dbReference type="ARBA" id="ARBA00022777"/>
    </source>
</evidence>
<evidence type="ECO:0000313" key="24">
    <source>
        <dbReference type="EMBL" id="CAA3026850.1"/>
    </source>
</evidence>
<dbReference type="InterPro" id="IPR001611">
    <property type="entry name" value="Leu-rich_rpt"/>
</dbReference>
<dbReference type="GO" id="GO:0004674">
    <property type="term" value="F:protein serine/threonine kinase activity"/>
    <property type="evidence" value="ECO:0007669"/>
    <property type="project" value="UniProtKB-KW"/>
</dbReference>
<comment type="catalytic activity">
    <reaction evidence="20">
        <text>L-seryl-[protein] + ATP = O-phospho-L-seryl-[protein] + ADP + H(+)</text>
        <dbReference type="Rhea" id="RHEA:17989"/>
        <dbReference type="Rhea" id="RHEA-COMP:9863"/>
        <dbReference type="Rhea" id="RHEA-COMP:11604"/>
        <dbReference type="ChEBI" id="CHEBI:15378"/>
        <dbReference type="ChEBI" id="CHEBI:29999"/>
        <dbReference type="ChEBI" id="CHEBI:30616"/>
        <dbReference type="ChEBI" id="CHEBI:83421"/>
        <dbReference type="ChEBI" id="CHEBI:456216"/>
        <dbReference type="EC" id="2.7.11.1"/>
    </reaction>
</comment>
<dbReference type="Gene3D" id="1.10.510.10">
    <property type="entry name" value="Transferase(Phosphotransferase) domain 1"/>
    <property type="match status" value="1"/>
</dbReference>